<evidence type="ECO:0008006" key="3">
    <source>
        <dbReference type="Google" id="ProtNLM"/>
    </source>
</evidence>
<keyword evidence="2" id="KW-1185">Reference proteome</keyword>
<evidence type="ECO:0000313" key="1">
    <source>
        <dbReference type="EMBL" id="RZC24898.1"/>
    </source>
</evidence>
<proteinExistence type="predicted"/>
<dbReference type="GO" id="GO:0045944">
    <property type="term" value="P:positive regulation of transcription by RNA polymerase II"/>
    <property type="evidence" value="ECO:0007669"/>
    <property type="project" value="TreeGrafter"/>
</dbReference>
<comment type="caution">
    <text evidence="1">The sequence shown here is derived from an EMBL/GenBank/DDBJ whole genome shotgun (WGS) entry which is preliminary data.</text>
</comment>
<dbReference type="PANTHER" id="PTHR12433:SF12">
    <property type="entry name" value="MEDIATOR OF RNA POLYMERASE II TRANSCRIPTION SUBUNIT 25"/>
    <property type="match status" value="1"/>
</dbReference>
<dbReference type="AlphaFoldDB" id="A0A445LNN1"/>
<dbReference type="GO" id="GO:0016592">
    <property type="term" value="C:mediator complex"/>
    <property type="evidence" value="ECO:0007669"/>
    <property type="project" value="TreeGrafter"/>
</dbReference>
<dbReference type="PANTHER" id="PTHR12433">
    <property type="entry name" value="MEDIATOR OF RNA POLYMERASE II TRANSCRIPTION SUBUNIT 25"/>
    <property type="match status" value="1"/>
</dbReference>
<sequence length="503" mass="54959">MVNTPKSQHRLRIHQFTDLLSRNFKKLSTQSISLTKNKGTMDSPSKRSLESSKIMTETTFPIPFPIDFQEDLISGSSMIVEEQAMEGIQNVRPEAESSLYPLIPQATMNEIYVPSPTNSEPKNIYDDLMARLCNDDDILKLEENNEQIPLDDISLEVLKAVEGLAHSVTNDRNSTTLLTSNSLEEMNISIPPAAGVVVSEAFTQFQSPSFPVHPYGCTSVGASASASVGGIGCTSTVNASVVAGASTTVRLATTDPQDPPQIGTSTVNASVVAGASTTVRLATTDPQDPPQIGTSFGNSVFPNTTGNPLTQFQSCSSKSSFPMLPYDSSSNSSYQQFPRYIPYLMTGIGPQGIPAMMPQHNQGKFWLRPPPLSDFPNFVHAWEGSLVERIHLNDDSLTQARVVRKPTSPVTLTAEWGPRLEIVLFLPTNAVNYTMKILGGPIDYVFFHITHFNHLNLYDRLKSKNLCAKIELPPQTIILSTTSSKYHFLGAIFPGDTLFVEPA</sequence>
<dbReference type="GO" id="GO:0005667">
    <property type="term" value="C:transcription regulator complex"/>
    <property type="evidence" value="ECO:0007669"/>
    <property type="project" value="TreeGrafter"/>
</dbReference>
<dbReference type="EMBL" id="QZWG01000002">
    <property type="protein sequence ID" value="RZC24898.1"/>
    <property type="molecule type" value="Genomic_DNA"/>
</dbReference>
<reference evidence="1 2" key="1">
    <citation type="submission" date="2018-09" db="EMBL/GenBank/DDBJ databases">
        <title>A high-quality reference genome of wild soybean provides a powerful tool to mine soybean genomes.</title>
        <authorList>
            <person name="Xie M."/>
            <person name="Chung C.Y.L."/>
            <person name="Li M.-W."/>
            <person name="Wong F.-L."/>
            <person name="Chan T.-F."/>
            <person name="Lam H.-M."/>
        </authorList>
    </citation>
    <scope>NUCLEOTIDE SEQUENCE [LARGE SCALE GENOMIC DNA]</scope>
    <source>
        <strain evidence="2">cv. W05</strain>
        <tissue evidence="1">Hypocotyl of etiolated seedlings</tissue>
    </source>
</reference>
<organism evidence="1 2">
    <name type="scientific">Glycine soja</name>
    <name type="common">Wild soybean</name>
    <dbReference type="NCBI Taxonomy" id="3848"/>
    <lineage>
        <taxon>Eukaryota</taxon>
        <taxon>Viridiplantae</taxon>
        <taxon>Streptophyta</taxon>
        <taxon>Embryophyta</taxon>
        <taxon>Tracheophyta</taxon>
        <taxon>Spermatophyta</taxon>
        <taxon>Magnoliopsida</taxon>
        <taxon>eudicotyledons</taxon>
        <taxon>Gunneridae</taxon>
        <taxon>Pentapetalae</taxon>
        <taxon>rosids</taxon>
        <taxon>fabids</taxon>
        <taxon>Fabales</taxon>
        <taxon>Fabaceae</taxon>
        <taxon>Papilionoideae</taxon>
        <taxon>50 kb inversion clade</taxon>
        <taxon>NPAAA clade</taxon>
        <taxon>indigoferoid/millettioid clade</taxon>
        <taxon>Phaseoleae</taxon>
        <taxon>Glycine</taxon>
        <taxon>Glycine subgen. Soja</taxon>
    </lineage>
</organism>
<gene>
    <name evidence="1" type="ORF">D0Y65_003870</name>
</gene>
<dbReference type="Proteomes" id="UP000289340">
    <property type="component" value="Chromosome 2"/>
</dbReference>
<name>A0A445LNN1_GLYSO</name>
<protein>
    <recommendedName>
        <fullName evidence="3">Mediator of RNA polymerase II transcription subunit 25</fullName>
    </recommendedName>
</protein>
<evidence type="ECO:0000313" key="2">
    <source>
        <dbReference type="Proteomes" id="UP000289340"/>
    </source>
</evidence>
<accession>A0A445LNN1</accession>